<organism evidence="1 2">
    <name type="scientific">Tanacetum coccineum</name>
    <dbReference type="NCBI Taxonomy" id="301880"/>
    <lineage>
        <taxon>Eukaryota</taxon>
        <taxon>Viridiplantae</taxon>
        <taxon>Streptophyta</taxon>
        <taxon>Embryophyta</taxon>
        <taxon>Tracheophyta</taxon>
        <taxon>Spermatophyta</taxon>
        <taxon>Magnoliopsida</taxon>
        <taxon>eudicotyledons</taxon>
        <taxon>Gunneridae</taxon>
        <taxon>Pentapetalae</taxon>
        <taxon>asterids</taxon>
        <taxon>campanulids</taxon>
        <taxon>Asterales</taxon>
        <taxon>Asteraceae</taxon>
        <taxon>Asteroideae</taxon>
        <taxon>Anthemideae</taxon>
        <taxon>Anthemidinae</taxon>
        <taxon>Tanacetum</taxon>
    </lineage>
</organism>
<dbReference type="PANTHER" id="PTHR24559:SF444">
    <property type="entry name" value="REVERSE TRANSCRIPTASE DOMAIN-CONTAINING PROTEIN"/>
    <property type="match status" value="1"/>
</dbReference>
<gene>
    <name evidence="1" type="ORF">Tco_0978805</name>
</gene>
<name>A0ABQ5ENX1_9ASTR</name>
<keyword evidence="2" id="KW-1185">Reference proteome</keyword>
<evidence type="ECO:0000313" key="2">
    <source>
        <dbReference type="Proteomes" id="UP001151760"/>
    </source>
</evidence>
<accession>A0ABQ5ENX1</accession>
<sequence>MNVRRIEEEVDPDFLSDAHSRTCPAESGDSCESKDGSFRMCIDYRELSKIDLYSDYHPMRVDEDEIPKTAFRMRYGRYEFTAMLFFRLTNAPVYTKSKKEHESHLKMNLELLKKEKCHVNPNKVEAEIRQFRSDAWSKGDVRTLIMEEAHATKYSVRPGVSKINMILDETVARHGVHVSSIPDKDGMYIEVLEMDVEVIRNTSRYEYCLPSID</sequence>
<dbReference type="PANTHER" id="PTHR24559">
    <property type="entry name" value="TRANSPOSON TY3-I GAG-POL POLYPROTEIN"/>
    <property type="match status" value="1"/>
</dbReference>
<comment type="caution">
    <text evidence="1">The sequence shown here is derived from an EMBL/GenBank/DDBJ whole genome shotgun (WGS) entry which is preliminary data.</text>
</comment>
<dbReference type="InterPro" id="IPR053134">
    <property type="entry name" value="RNA-dir_DNA_polymerase"/>
</dbReference>
<evidence type="ECO:0000313" key="1">
    <source>
        <dbReference type="EMBL" id="GJT52648.1"/>
    </source>
</evidence>
<dbReference type="SUPFAM" id="SSF56672">
    <property type="entry name" value="DNA/RNA polymerases"/>
    <property type="match status" value="1"/>
</dbReference>
<proteinExistence type="predicted"/>
<reference evidence="1" key="2">
    <citation type="submission" date="2022-01" db="EMBL/GenBank/DDBJ databases">
        <authorList>
            <person name="Yamashiro T."/>
            <person name="Shiraishi A."/>
            <person name="Satake H."/>
            <person name="Nakayama K."/>
        </authorList>
    </citation>
    <scope>NUCLEOTIDE SEQUENCE</scope>
</reference>
<dbReference type="EMBL" id="BQNB010016515">
    <property type="protein sequence ID" value="GJT52648.1"/>
    <property type="molecule type" value="Genomic_DNA"/>
</dbReference>
<dbReference type="Proteomes" id="UP001151760">
    <property type="component" value="Unassembled WGS sequence"/>
</dbReference>
<protein>
    <submittedName>
        <fullName evidence="1">Uncharacterized protein</fullName>
    </submittedName>
</protein>
<reference evidence="1" key="1">
    <citation type="journal article" date="2022" name="Int. J. Mol. Sci.">
        <title>Draft Genome of Tanacetum Coccineum: Genomic Comparison of Closely Related Tanacetum-Family Plants.</title>
        <authorList>
            <person name="Yamashiro T."/>
            <person name="Shiraishi A."/>
            <person name="Nakayama K."/>
            <person name="Satake H."/>
        </authorList>
    </citation>
    <scope>NUCLEOTIDE SEQUENCE</scope>
</reference>
<dbReference type="Gene3D" id="3.10.10.10">
    <property type="entry name" value="HIV Type 1 Reverse Transcriptase, subunit A, domain 1"/>
    <property type="match status" value="1"/>
</dbReference>
<dbReference type="InterPro" id="IPR043502">
    <property type="entry name" value="DNA/RNA_pol_sf"/>
</dbReference>